<proteinExistence type="predicted"/>
<dbReference type="AlphaFoldDB" id="X1RPW7"/>
<protein>
    <submittedName>
        <fullName evidence="1">Uncharacterized protein</fullName>
    </submittedName>
</protein>
<evidence type="ECO:0000313" key="1">
    <source>
        <dbReference type="EMBL" id="GAI82792.1"/>
    </source>
</evidence>
<comment type="caution">
    <text evidence="1">The sequence shown here is derived from an EMBL/GenBank/DDBJ whole genome shotgun (WGS) entry which is preliminary data.</text>
</comment>
<reference evidence="1" key="1">
    <citation type="journal article" date="2014" name="Front. Microbiol.">
        <title>High frequency of phylogenetically diverse reductive dehalogenase-homologous genes in deep subseafloor sedimentary metagenomes.</title>
        <authorList>
            <person name="Kawai M."/>
            <person name="Futagami T."/>
            <person name="Toyoda A."/>
            <person name="Takaki Y."/>
            <person name="Nishi S."/>
            <person name="Hori S."/>
            <person name="Arai W."/>
            <person name="Tsubouchi T."/>
            <person name="Morono Y."/>
            <person name="Uchiyama I."/>
            <person name="Ito T."/>
            <person name="Fujiyama A."/>
            <person name="Inagaki F."/>
            <person name="Takami H."/>
        </authorList>
    </citation>
    <scope>NUCLEOTIDE SEQUENCE</scope>
    <source>
        <strain evidence="1">Expedition CK06-06</strain>
    </source>
</reference>
<gene>
    <name evidence="1" type="ORF">S12H4_26475</name>
</gene>
<accession>X1RPW7</accession>
<sequence length="130" mass="14812">IDPVRVERFLQRRTGLVEGGQKINNPRDKTLGEAVTRMTAVAKAEGKERLVRSQGEWKTLVWACMKSNDLNRFTRDVVKRVGEVPSLDNMNKWLALAMNIWNSTPQPDRGGRTAYEMLDNERNRTSGHSS</sequence>
<organism evidence="1">
    <name type="scientific">marine sediment metagenome</name>
    <dbReference type="NCBI Taxonomy" id="412755"/>
    <lineage>
        <taxon>unclassified sequences</taxon>
        <taxon>metagenomes</taxon>
        <taxon>ecological metagenomes</taxon>
    </lineage>
</organism>
<feature type="non-terminal residue" evidence="1">
    <location>
        <position position="1"/>
    </location>
</feature>
<dbReference type="EMBL" id="BARW01015025">
    <property type="protein sequence ID" value="GAI82792.1"/>
    <property type="molecule type" value="Genomic_DNA"/>
</dbReference>
<name>X1RPW7_9ZZZZ</name>